<gene>
    <name evidence="3" type="ORF">CSSPJE1EN1_LOCUS26518</name>
</gene>
<dbReference type="SMART" id="SM00558">
    <property type="entry name" value="JmjC"/>
    <property type="match status" value="1"/>
</dbReference>
<dbReference type="InterPro" id="IPR041667">
    <property type="entry name" value="Cupin_8"/>
</dbReference>
<dbReference type="PANTHER" id="PTHR12461:SF105">
    <property type="entry name" value="HYPOXIA-INDUCIBLE FACTOR 1-ALPHA INHIBITOR"/>
    <property type="match status" value="1"/>
</dbReference>
<feature type="domain" description="JmjC" evidence="2">
    <location>
        <begin position="168"/>
        <end position="318"/>
    </location>
</feature>
<dbReference type="Proteomes" id="UP001497444">
    <property type="component" value="Unassembled WGS sequence"/>
</dbReference>
<dbReference type="EMBL" id="CAXAQS010000327">
    <property type="protein sequence ID" value="CAK9251140.1"/>
    <property type="molecule type" value="Genomic_DNA"/>
</dbReference>
<dbReference type="SUPFAM" id="SSF51197">
    <property type="entry name" value="Clavaminate synthase-like"/>
    <property type="match status" value="1"/>
</dbReference>
<dbReference type="PROSITE" id="PS51184">
    <property type="entry name" value="JMJC"/>
    <property type="match status" value="1"/>
</dbReference>
<evidence type="ECO:0000256" key="1">
    <source>
        <dbReference type="ARBA" id="ARBA00006801"/>
    </source>
</evidence>
<sequence>MDNLMILTNVNRYDLITNFGFLTVWSIGGGTRDGIMKIFYFILAKTGGLNALNYLHEYLSNRLIEQFKATGYERKGEIPIPEFDWINKSPQEFYETFATIKHPVVLRGFMNGSALLTEFSWANILKNFSDERVFLTSEQQDGYDGLLKEVNDPGTYLHNSERIFMKYPKIRKYFEYHKLDDYLRMKIGYEQLFAGREGTGTPFHHAAVHNWFYMIDGTKKWWFVDPYDTVLGYPIAYFGRAAAALQVLFPYEGNLEDYPLFKYCPIYSTELNPGDVMYNPPMWWHAIKNTSPYTVAVASRWHTNGIAGHDYMMTEEDYDIERYSSMSFMMGPSSIPFLHKILQTPSPRFDDHATLREKNNRFVSQQRNVNKNGGVVFSGVKNKF</sequence>
<keyword evidence="4" id="KW-1185">Reference proteome</keyword>
<dbReference type="Pfam" id="PF13621">
    <property type="entry name" value="Cupin_8"/>
    <property type="match status" value="1"/>
</dbReference>
<dbReference type="Gene3D" id="2.60.120.650">
    <property type="entry name" value="Cupin"/>
    <property type="match status" value="1"/>
</dbReference>
<accession>A0ABP0VCF2</accession>
<dbReference type="InterPro" id="IPR003347">
    <property type="entry name" value="JmjC_dom"/>
</dbReference>
<evidence type="ECO:0000313" key="4">
    <source>
        <dbReference type="Proteomes" id="UP001497444"/>
    </source>
</evidence>
<organism evidence="3 4">
    <name type="scientific">Sphagnum jensenii</name>
    <dbReference type="NCBI Taxonomy" id="128206"/>
    <lineage>
        <taxon>Eukaryota</taxon>
        <taxon>Viridiplantae</taxon>
        <taxon>Streptophyta</taxon>
        <taxon>Embryophyta</taxon>
        <taxon>Bryophyta</taxon>
        <taxon>Sphagnophytina</taxon>
        <taxon>Sphagnopsida</taxon>
        <taxon>Sphagnales</taxon>
        <taxon>Sphagnaceae</taxon>
        <taxon>Sphagnum</taxon>
    </lineage>
</organism>
<name>A0ABP0VCF2_9BRYO</name>
<comment type="caution">
    <text evidence="3">The sequence shown here is derived from an EMBL/GenBank/DDBJ whole genome shotgun (WGS) entry which is preliminary data.</text>
</comment>
<proteinExistence type="inferred from homology"/>
<evidence type="ECO:0000259" key="2">
    <source>
        <dbReference type="PROSITE" id="PS51184"/>
    </source>
</evidence>
<protein>
    <recommendedName>
        <fullName evidence="2">JmjC domain-containing protein</fullName>
    </recommendedName>
</protein>
<comment type="similarity">
    <text evidence="1">Belongs to the JARID1 histone demethylase family.</text>
</comment>
<reference evidence="3" key="1">
    <citation type="submission" date="2024-02" db="EMBL/GenBank/DDBJ databases">
        <authorList>
            <consortium name="ELIXIR-Norway"/>
            <consortium name="Elixir Norway"/>
        </authorList>
    </citation>
    <scope>NUCLEOTIDE SEQUENCE</scope>
</reference>
<dbReference type="PANTHER" id="PTHR12461">
    <property type="entry name" value="HYPOXIA-INDUCIBLE FACTOR 1 ALPHA INHIBITOR-RELATED"/>
    <property type="match status" value="1"/>
</dbReference>
<evidence type="ECO:0000313" key="3">
    <source>
        <dbReference type="EMBL" id="CAK9251140.1"/>
    </source>
</evidence>